<comment type="caution">
    <text evidence="5">The sequence shown here is derived from an EMBL/GenBank/DDBJ whole genome shotgun (WGS) entry which is preliminary data.</text>
</comment>
<evidence type="ECO:0000256" key="3">
    <source>
        <dbReference type="ARBA" id="ARBA00022840"/>
    </source>
</evidence>
<dbReference type="InterPro" id="IPR050319">
    <property type="entry name" value="ABC_transp_ATP-bind"/>
</dbReference>
<evidence type="ECO:0000313" key="5">
    <source>
        <dbReference type="EMBL" id="MBA6118571.1"/>
    </source>
</evidence>
<evidence type="ECO:0000259" key="4">
    <source>
        <dbReference type="PROSITE" id="PS50893"/>
    </source>
</evidence>
<sequence length="310" mass="34022">MSRTMVLEAACVSKEFQLKEKATTLKAVREISLRIYEGESLALVGESGSGKSTLAKMMLGLTPATSGDLYLYDRPIQSIPVKERAALVQPVFQDPFASLNPKKTIGEIVAMALIARQYSKKAYEPLVHETLEKVGLPSVYAQRSPKELSGGQRQRVAIARALISNPKLLVCDEPTSALDVSVQAQIINLLNDLRKSLSVSYLIVTHNMGVVAHLADRVAVMYFGKIVEEGPVRELLKAPRHPYTQELMSAVLPLKPGYLFPQQAPMGQSSQVHFQGCAYQSRCPRAKPECLVTDPITHSNNRSIACHSPI</sequence>
<dbReference type="SMART" id="SM00382">
    <property type="entry name" value="AAA"/>
    <property type="match status" value="1"/>
</dbReference>
<dbReference type="GO" id="GO:0055085">
    <property type="term" value="P:transmembrane transport"/>
    <property type="evidence" value="ECO:0007669"/>
    <property type="project" value="UniProtKB-ARBA"/>
</dbReference>
<dbReference type="AlphaFoldDB" id="A0A7W2QL83"/>
<dbReference type="InterPro" id="IPR013563">
    <property type="entry name" value="Oligopep_ABC_C"/>
</dbReference>
<dbReference type="Pfam" id="PF00005">
    <property type="entry name" value="ABC_tran"/>
    <property type="match status" value="1"/>
</dbReference>
<dbReference type="GO" id="GO:0015833">
    <property type="term" value="P:peptide transport"/>
    <property type="evidence" value="ECO:0007669"/>
    <property type="project" value="InterPro"/>
</dbReference>
<keyword evidence="1" id="KW-0813">Transport</keyword>
<dbReference type="InterPro" id="IPR027417">
    <property type="entry name" value="P-loop_NTPase"/>
</dbReference>
<dbReference type="InterPro" id="IPR017871">
    <property type="entry name" value="ABC_transporter-like_CS"/>
</dbReference>
<dbReference type="InterPro" id="IPR003439">
    <property type="entry name" value="ABC_transporter-like_ATP-bd"/>
</dbReference>
<keyword evidence="2" id="KW-0547">Nucleotide-binding</keyword>
<dbReference type="GO" id="GO:0016887">
    <property type="term" value="F:ATP hydrolysis activity"/>
    <property type="evidence" value="ECO:0007669"/>
    <property type="project" value="InterPro"/>
</dbReference>
<dbReference type="SUPFAM" id="SSF52540">
    <property type="entry name" value="P-loop containing nucleoside triphosphate hydrolases"/>
    <property type="match status" value="1"/>
</dbReference>
<keyword evidence="3 5" id="KW-0067">ATP-binding</keyword>
<dbReference type="Gene3D" id="3.40.50.300">
    <property type="entry name" value="P-loop containing nucleotide triphosphate hydrolases"/>
    <property type="match status" value="1"/>
</dbReference>
<dbReference type="InterPro" id="IPR003593">
    <property type="entry name" value="AAA+_ATPase"/>
</dbReference>
<dbReference type="PROSITE" id="PS50893">
    <property type="entry name" value="ABC_TRANSPORTER_2"/>
    <property type="match status" value="1"/>
</dbReference>
<organism evidence="5 6">
    <name type="scientific">Pseudomonas putida</name>
    <name type="common">Arthrobacter siderocapsulatus</name>
    <dbReference type="NCBI Taxonomy" id="303"/>
    <lineage>
        <taxon>Bacteria</taxon>
        <taxon>Pseudomonadati</taxon>
        <taxon>Pseudomonadota</taxon>
        <taxon>Gammaproteobacteria</taxon>
        <taxon>Pseudomonadales</taxon>
        <taxon>Pseudomonadaceae</taxon>
        <taxon>Pseudomonas</taxon>
    </lineage>
</organism>
<dbReference type="Pfam" id="PF08352">
    <property type="entry name" value="oligo_HPY"/>
    <property type="match status" value="1"/>
</dbReference>
<dbReference type="NCBIfam" id="TIGR01727">
    <property type="entry name" value="oligo_HPY"/>
    <property type="match status" value="1"/>
</dbReference>
<protein>
    <submittedName>
        <fullName evidence="5">ABC transporter ATP-binding protein</fullName>
    </submittedName>
</protein>
<evidence type="ECO:0000313" key="6">
    <source>
        <dbReference type="Proteomes" id="UP000553948"/>
    </source>
</evidence>
<reference evidence="5 6" key="1">
    <citation type="submission" date="2020-07" db="EMBL/GenBank/DDBJ databases">
        <title>Diversity of carbapenemase encoding genes among Pseudomonas putida group clinical isolates in a tertiary Brazilian hospital.</title>
        <authorList>
            <person name="Alberto-Lei F."/>
            <person name="Nodari C.S."/>
            <person name="Streling A.P."/>
            <person name="Paulino J.T."/>
            <person name="Bessa-Neto F.O."/>
            <person name="Cayo R."/>
            <person name="Gales A.C."/>
        </authorList>
    </citation>
    <scope>NUCLEOTIDE SEQUENCE [LARGE SCALE GENOMIC DNA]</scope>
    <source>
        <strain evidence="5 6">12464</strain>
    </source>
</reference>
<accession>A0A7W2QL83</accession>
<dbReference type="EMBL" id="JACGDG010000023">
    <property type="protein sequence ID" value="MBA6118571.1"/>
    <property type="molecule type" value="Genomic_DNA"/>
</dbReference>
<gene>
    <name evidence="5" type="ORF">H4C47_22920</name>
</gene>
<name>A0A7W2QL83_PSEPU</name>
<feature type="domain" description="ABC transporter" evidence="4">
    <location>
        <begin position="7"/>
        <end position="248"/>
    </location>
</feature>
<evidence type="ECO:0000256" key="1">
    <source>
        <dbReference type="ARBA" id="ARBA00022448"/>
    </source>
</evidence>
<evidence type="ECO:0000256" key="2">
    <source>
        <dbReference type="ARBA" id="ARBA00022741"/>
    </source>
</evidence>
<dbReference type="CDD" id="cd03257">
    <property type="entry name" value="ABC_NikE_OppD_transporters"/>
    <property type="match status" value="1"/>
</dbReference>
<dbReference type="GO" id="GO:0005524">
    <property type="term" value="F:ATP binding"/>
    <property type="evidence" value="ECO:0007669"/>
    <property type="project" value="UniProtKB-KW"/>
</dbReference>
<dbReference type="PANTHER" id="PTHR43776">
    <property type="entry name" value="TRANSPORT ATP-BINDING PROTEIN"/>
    <property type="match status" value="1"/>
</dbReference>
<dbReference type="RefSeq" id="WP_082422782.1">
    <property type="nucleotide sequence ID" value="NZ_CP060529.1"/>
</dbReference>
<proteinExistence type="predicted"/>
<dbReference type="PROSITE" id="PS00211">
    <property type="entry name" value="ABC_TRANSPORTER_1"/>
    <property type="match status" value="1"/>
</dbReference>
<dbReference type="Proteomes" id="UP000553948">
    <property type="component" value="Unassembled WGS sequence"/>
</dbReference>